<dbReference type="InterPro" id="IPR051918">
    <property type="entry name" value="STPP_CPPED1"/>
</dbReference>
<gene>
    <name evidence="2" type="ORF">J2739_002592</name>
</gene>
<reference evidence="2 3" key="1">
    <citation type="submission" date="2023-07" db="EMBL/GenBank/DDBJ databases">
        <title>Sorghum-associated microbial communities from plants grown in Nebraska, USA.</title>
        <authorList>
            <person name="Schachtman D."/>
        </authorList>
    </citation>
    <scope>NUCLEOTIDE SEQUENCE [LARGE SCALE GENOMIC DNA]</scope>
    <source>
        <strain evidence="2 3">DS1781</strain>
    </source>
</reference>
<keyword evidence="3" id="KW-1185">Reference proteome</keyword>
<accession>A0ABU1NED6</accession>
<feature type="domain" description="Calcineurin-like phosphoesterase" evidence="1">
    <location>
        <begin position="44"/>
        <end position="233"/>
    </location>
</feature>
<dbReference type="Proteomes" id="UP001184230">
    <property type="component" value="Unassembled WGS sequence"/>
</dbReference>
<name>A0ABU1NED6_9BURK</name>
<dbReference type="SUPFAM" id="SSF56300">
    <property type="entry name" value="Metallo-dependent phosphatases"/>
    <property type="match status" value="1"/>
</dbReference>
<dbReference type="PROSITE" id="PS51318">
    <property type="entry name" value="TAT"/>
    <property type="match status" value="1"/>
</dbReference>
<dbReference type="RefSeq" id="WP_309902202.1">
    <property type="nucleotide sequence ID" value="NZ_JAVDRF010000005.1"/>
</dbReference>
<evidence type="ECO:0000259" key="1">
    <source>
        <dbReference type="Pfam" id="PF00149"/>
    </source>
</evidence>
<dbReference type="Gene3D" id="3.60.21.10">
    <property type="match status" value="1"/>
</dbReference>
<dbReference type="InterPro" id="IPR004843">
    <property type="entry name" value="Calcineurin-like_PHP"/>
</dbReference>
<dbReference type="InterPro" id="IPR029052">
    <property type="entry name" value="Metallo-depent_PP-like"/>
</dbReference>
<protein>
    <submittedName>
        <fullName evidence="2">Phosphodiesterase</fullName>
    </submittedName>
</protein>
<sequence length="297" mass="32314">MGLHLPDRREFLGLAGLGGLVVASALPGCAQLGSPASAGEDFFFVQLSDLHWGYANPKVNPEPQQSLTRAIAAVNALPVQPDFVVFTGDLTQTTDDPKLRRARLREVQEMAAGLKAPKTWFFAGEHDAALDRGEAYLEVFGGALNYSFDHQGVHFVVLDNVSQPAPVLGGAQLDWLKEDLAGRPPEAPIVVLTHRPLFALAPQWDWATRDGDAAIALLSAHRNVTVFYGHIHHEHHQMTGHIGHHSALSVMFPLSPLGTAAQKTQLPWDAAQPFKGLGWRSVDWRAGAARPREHLLA</sequence>
<evidence type="ECO:0000313" key="3">
    <source>
        <dbReference type="Proteomes" id="UP001184230"/>
    </source>
</evidence>
<comment type="caution">
    <text evidence="2">The sequence shown here is derived from an EMBL/GenBank/DDBJ whole genome shotgun (WGS) entry which is preliminary data.</text>
</comment>
<dbReference type="PANTHER" id="PTHR43143:SF1">
    <property type="entry name" value="SERINE_THREONINE-PROTEIN PHOSPHATASE CPPED1"/>
    <property type="match status" value="1"/>
</dbReference>
<organism evidence="2 3">
    <name type="scientific">Variovorax soli</name>
    <dbReference type="NCBI Taxonomy" id="376815"/>
    <lineage>
        <taxon>Bacteria</taxon>
        <taxon>Pseudomonadati</taxon>
        <taxon>Pseudomonadota</taxon>
        <taxon>Betaproteobacteria</taxon>
        <taxon>Burkholderiales</taxon>
        <taxon>Comamonadaceae</taxon>
        <taxon>Variovorax</taxon>
    </lineage>
</organism>
<proteinExistence type="predicted"/>
<dbReference type="InterPro" id="IPR006311">
    <property type="entry name" value="TAT_signal"/>
</dbReference>
<dbReference type="EMBL" id="JAVDRF010000005">
    <property type="protein sequence ID" value="MDR6536819.1"/>
    <property type="molecule type" value="Genomic_DNA"/>
</dbReference>
<dbReference type="PANTHER" id="PTHR43143">
    <property type="entry name" value="METALLOPHOSPHOESTERASE, CALCINEURIN SUPERFAMILY"/>
    <property type="match status" value="1"/>
</dbReference>
<dbReference type="Pfam" id="PF00149">
    <property type="entry name" value="Metallophos"/>
    <property type="match status" value="1"/>
</dbReference>
<evidence type="ECO:0000313" key="2">
    <source>
        <dbReference type="EMBL" id="MDR6536819.1"/>
    </source>
</evidence>